<proteinExistence type="inferred from homology"/>
<evidence type="ECO:0000256" key="1">
    <source>
        <dbReference type="ARBA" id="ARBA00006035"/>
    </source>
</evidence>
<evidence type="ECO:0000313" key="4">
    <source>
        <dbReference type="EMBL" id="KAE8236778.1"/>
    </source>
</evidence>
<comment type="similarity">
    <text evidence="1">Belongs to the DNA polymerase delta/II small subunit family.</text>
</comment>
<dbReference type="Gene3D" id="3.60.21.50">
    <property type="match status" value="1"/>
</dbReference>
<dbReference type="PANTHER" id="PTHR10416:SF0">
    <property type="entry name" value="DNA POLYMERASE DELTA SUBUNIT 2"/>
    <property type="match status" value="1"/>
</dbReference>
<evidence type="ECO:0000313" key="5">
    <source>
        <dbReference type="Proteomes" id="UP000077521"/>
    </source>
</evidence>
<feature type="compositionally biased region" description="Basic residues" evidence="3">
    <location>
        <begin position="7"/>
        <end position="22"/>
    </location>
</feature>
<keyword evidence="5" id="KW-1185">Reference proteome</keyword>
<dbReference type="AlphaFoldDB" id="A0A8T8SC65"/>
<dbReference type="GO" id="GO:0043625">
    <property type="term" value="C:delta DNA polymerase complex"/>
    <property type="evidence" value="ECO:0007669"/>
    <property type="project" value="TreeGrafter"/>
</dbReference>
<evidence type="ECO:0000256" key="3">
    <source>
        <dbReference type="SAM" id="MobiDB-lite"/>
    </source>
</evidence>
<organism evidence="4 5">
    <name type="scientific">Tilletia indica</name>
    <dbReference type="NCBI Taxonomy" id="43049"/>
    <lineage>
        <taxon>Eukaryota</taxon>
        <taxon>Fungi</taxon>
        <taxon>Dikarya</taxon>
        <taxon>Basidiomycota</taxon>
        <taxon>Ustilaginomycotina</taxon>
        <taxon>Exobasidiomycetes</taxon>
        <taxon>Tilletiales</taxon>
        <taxon>Tilletiaceae</taxon>
        <taxon>Tilletia</taxon>
    </lineage>
</organism>
<accession>A0A8T8SC65</accession>
<dbReference type="InterPro" id="IPR024826">
    <property type="entry name" value="DNA_pol_delta/II_ssu"/>
</dbReference>
<reference evidence="4" key="1">
    <citation type="submission" date="2016-04" db="EMBL/GenBank/DDBJ databases">
        <authorList>
            <person name="Nguyen H.D."/>
            <person name="Samba Siva P."/>
            <person name="Cullis J."/>
            <person name="Levesque C.A."/>
            <person name="Hambleton S."/>
        </authorList>
    </citation>
    <scope>NUCLEOTIDE SEQUENCE</scope>
    <source>
        <strain evidence="4">DAOMC 236416</strain>
    </source>
</reference>
<evidence type="ECO:0000256" key="2">
    <source>
        <dbReference type="ARBA" id="ARBA00022705"/>
    </source>
</evidence>
<sequence length="172" mass="19409">MGAGHPLRQRRGRHHVHKRRPPPRLPRILPRRSHTGRSSSLEKQFGAQVEQARQAARDAVLNAPNKEAAQQIALGAEKWLLEAVKFDEEKLGRAPDTLWCYPFNTDDPFLIREAPDIYFVGNQPSFATTTYENPEGHQTRVVLLPRFSQTGDVVLVNLRTLECELVNVGSAL</sequence>
<dbReference type="GO" id="GO:0006271">
    <property type="term" value="P:DNA strand elongation involved in DNA replication"/>
    <property type="evidence" value="ECO:0007669"/>
    <property type="project" value="TreeGrafter"/>
</dbReference>
<reference evidence="4" key="2">
    <citation type="journal article" date="2019" name="IMA Fungus">
        <title>Genome sequencing and comparison of five Tilletia species to identify candidate genes for the detection of regulated species infecting wheat.</title>
        <authorList>
            <person name="Nguyen H.D.T."/>
            <person name="Sultana T."/>
            <person name="Kesanakurti P."/>
            <person name="Hambleton S."/>
        </authorList>
    </citation>
    <scope>NUCLEOTIDE SEQUENCE</scope>
    <source>
        <strain evidence="4">DAOMC 236416</strain>
    </source>
</reference>
<gene>
    <name evidence="4" type="ORF">A4X13_0g9029</name>
</gene>
<dbReference type="EMBL" id="LWDF02002060">
    <property type="protein sequence ID" value="KAE8236778.1"/>
    <property type="molecule type" value="Genomic_DNA"/>
</dbReference>
<dbReference type="Proteomes" id="UP000077521">
    <property type="component" value="Unassembled WGS sequence"/>
</dbReference>
<comment type="caution">
    <text evidence="4">The sequence shown here is derived from an EMBL/GenBank/DDBJ whole genome shotgun (WGS) entry which is preliminary data.</text>
</comment>
<keyword evidence="2" id="KW-0235">DNA replication</keyword>
<evidence type="ECO:0008006" key="6">
    <source>
        <dbReference type="Google" id="ProtNLM"/>
    </source>
</evidence>
<protein>
    <recommendedName>
        <fullName evidence="6">DNA polymerase alpha/delta/epsilon subunit B domain-containing protein</fullName>
    </recommendedName>
</protein>
<name>A0A8T8SC65_9BASI</name>
<feature type="region of interest" description="Disordered" evidence="3">
    <location>
        <begin position="1"/>
        <end position="47"/>
    </location>
</feature>
<dbReference type="PANTHER" id="PTHR10416">
    <property type="entry name" value="DNA POLYMERASE DELTA SUBUNIT 2"/>
    <property type="match status" value="1"/>
</dbReference>